<accession>A0AAV8H9Q5</accession>
<comment type="caution">
    <text evidence="2">The sequence shown here is derived from an EMBL/GenBank/DDBJ whole genome shotgun (WGS) entry which is preliminary data.</text>
</comment>
<keyword evidence="1" id="KW-1133">Transmembrane helix</keyword>
<sequence>MSSLHGRILIFSATDLRDSNVEHFPSPSLFKSHLQLSSLSPHFIQLRSLSLSLTNTTFLYSHNQTLSLSLSYSVMGGLSIVTSPTDEMSPPHLRAHRAFLLTNYLLLAAASGCAFLTLSLRLIPSVYGFLLIILHALTIGISVSSCSTINSSNPSGRWYGAHMVMTVVAAILQGSVAILAFSQTDDFLINGLKSYVREDDGVVILRMIGGLGVSIFCFEWIILALAFVLRYYAYVDNGGDSRRSAKVAQGEENVAGNWPWMTKV</sequence>
<dbReference type="PANTHER" id="PTHR34124">
    <property type="entry name" value="F16B3.27 PROTEIN-RELATED"/>
    <property type="match status" value="1"/>
</dbReference>
<keyword evidence="3" id="KW-1185">Reference proteome</keyword>
<feature type="transmembrane region" description="Helical" evidence="1">
    <location>
        <begin position="98"/>
        <end position="120"/>
    </location>
</feature>
<proteinExistence type="predicted"/>
<keyword evidence="1 2" id="KW-0812">Transmembrane</keyword>
<reference evidence="2" key="1">
    <citation type="submission" date="2022-08" db="EMBL/GenBank/DDBJ databases">
        <authorList>
            <person name="Marques A."/>
        </authorList>
    </citation>
    <scope>NUCLEOTIDE SEQUENCE</scope>
    <source>
        <strain evidence="2">RhyPub2mFocal</strain>
        <tissue evidence="2">Leaves</tissue>
    </source>
</reference>
<dbReference type="AlphaFoldDB" id="A0AAV8H9Q5"/>
<dbReference type="EMBL" id="JAMFTS010000001">
    <property type="protein sequence ID" value="KAJ4814312.1"/>
    <property type="molecule type" value="Genomic_DNA"/>
</dbReference>
<evidence type="ECO:0000313" key="3">
    <source>
        <dbReference type="Proteomes" id="UP001140206"/>
    </source>
</evidence>
<gene>
    <name evidence="2" type="ORF">LUZ62_026878</name>
</gene>
<feature type="transmembrane region" description="Helical" evidence="1">
    <location>
        <begin position="203"/>
        <end position="233"/>
    </location>
</feature>
<name>A0AAV8H9Q5_9POAL</name>
<protein>
    <submittedName>
        <fullName evidence="2">Transmembrane protein</fullName>
    </submittedName>
</protein>
<dbReference type="PANTHER" id="PTHR34124:SF18">
    <property type="entry name" value="OS04G0496300 PROTEIN"/>
    <property type="match status" value="1"/>
</dbReference>
<keyword evidence="1" id="KW-0472">Membrane</keyword>
<dbReference type="Proteomes" id="UP001140206">
    <property type="component" value="Chromosome 1"/>
</dbReference>
<feature type="transmembrane region" description="Helical" evidence="1">
    <location>
        <begin position="158"/>
        <end position="183"/>
    </location>
</feature>
<organism evidence="2 3">
    <name type="scientific">Rhynchospora pubera</name>
    <dbReference type="NCBI Taxonomy" id="906938"/>
    <lineage>
        <taxon>Eukaryota</taxon>
        <taxon>Viridiplantae</taxon>
        <taxon>Streptophyta</taxon>
        <taxon>Embryophyta</taxon>
        <taxon>Tracheophyta</taxon>
        <taxon>Spermatophyta</taxon>
        <taxon>Magnoliopsida</taxon>
        <taxon>Liliopsida</taxon>
        <taxon>Poales</taxon>
        <taxon>Cyperaceae</taxon>
        <taxon>Cyperoideae</taxon>
        <taxon>Rhynchosporeae</taxon>
        <taxon>Rhynchospora</taxon>
    </lineage>
</organism>
<evidence type="ECO:0000256" key="1">
    <source>
        <dbReference type="SAM" id="Phobius"/>
    </source>
</evidence>
<evidence type="ECO:0000313" key="2">
    <source>
        <dbReference type="EMBL" id="KAJ4814312.1"/>
    </source>
</evidence>
<feature type="transmembrane region" description="Helical" evidence="1">
    <location>
        <begin position="126"/>
        <end position="146"/>
    </location>
</feature>